<evidence type="ECO:0000313" key="1">
    <source>
        <dbReference type="EMBL" id="GGM17934.1"/>
    </source>
</evidence>
<gene>
    <name evidence="1" type="ORF">GCM10009425_31070</name>
</gene>
<comment type="caution">
    <text evidence="1">The sequence shown here is derived from an EMBL/GenBank/DDBJ whole genome shotgun (WGS) entry which is preliminary data.</text>
</comment>
<accession>A0ABQ2GYW2</accession>
<reference evidence="2" key="1">
    <citation type="journal article" date="2019" name="Int. J. Syst. Evol. Microbiol.">
        <title>The Global Catalogue of Microorganisms (GCM) 10K type strain sequencing project: providing services to taxonomists for standard genome sequencing and annotation.</title>
        <authorList>
            <consortium name="The Broad Institute Genomics Platform"/>
            <consortium name="The Broad Institute Genome Sequencing Center for Infectious Disease"/>
            <person name="Wu L."/>
            <person name="Ma J."/>
        </authorList>
    </citation>
    <scope>NUCLEOTIDE SEQUENCE [LARGE SCALE GENOMIC DNA]</scope>
    <source>
        <strain evidence="2">JCM 13501</strain>
    </source>
</reference>
<organism evidence="1 2">
    <name type="scientific">Pseudomonas asuensis</name>
    <dbReference type="NCBI Taxonomy" id="1825787"/>
    <lineage>
        <taxon>Bacteria</taxon>
        <taxon>Pseudomonadati</taxon>
        <taxon>Pseudomonadota</taxon>
        <taxon>Gammaproteobacteria</taxon>
        <taxon>Pseudomonadales</taxon>
        <taxon>Pseudomonadaceae</taxon>
        <taxon>Pseudomonas</taxon>
    </lineage>
</organism>
<dbReference type="EMBL" id="BMNW01000007">
    <property type="protein sequence ID" value="GGM17934.1"/>
    <property type="molecule type" value="Genomic_DNA"/>
</dbReference>
<dbReference type="Proteomes" id="UP000616499">
    <property type="component" value="Unassembled WGS sequence"/>
</dbReference>
<protein>
    <submittedName>
        <fullName evidence="1">Uncharacterized protein</fullName>
    </submittedName>
</protein>
<sequence>MQLQLFQTPYEGQDFQAGAKGRFALITPMSDSLVSLTEQNIQHRAYRMISIHPKALLGSYLVAIFQEPSGL</sequence>
<proteinExistence type="predicted"/>
<name>A0ABQ2GYW2_9PSED</name>
<evidence type="ECO:0000313" key="2">
    <source>
        <dbReference type="Proteomes" id="UP000616499"/>
    </source>
</evidence>
<keyword evidence="2" id="KW-1185">Reference proteome</keyword>